<keyword evidence="9" id="KW-0030">Aminoacyl-tRNA synthetase</keyword>
<dbReference type="InterPro" id="IPR005146">
    <property type="entry name" value="B3/B4_tRNA-bd"/>
</dbReference>
<evidence type="ECO:0000256" key="8">
    <source>
        <dbReference type="ARBA" id="ARBA00022917"/>
    </source>
</evidence>
<dbReference type="InterPro" id="IPR020825">
    <property type="entry name" value="Phe-tRNA_synthase-like_B3/B4"/>
</dbReference>
<dbReference type="STRING" id="1798525.A3G90_04585"/>
<evidence type="ECO:0000256" key="5">
    <source>
        <dbReference type="ARBA" id="ARBA00022741"/>
    </source>
</evidence>
<dbReference type="PROSITE" id="PS51483">
    <property type="entry name" value="B5"/>
    <property type="match status" value="1"/>
</dbReference>
<keyword evidence="5" id="KW-0547">Nucleotide-binding</keyword>
<dbReference type="GO" id="GO:0005524">
    <property type="term" value="F:ATP binding"/>
    <property type="evidence" value="ECO:0007669"/>
    <property type="project" value="UniProtKB-KW"/>
</dbReference>
<protein>
    <recommendedName>
        <fullName evidence="2">phenylalanine--tRNA ligase</fullName>
        <ecNumber evidence="2">6.1.1.20</ecNumber>
    </recommendedName>
</protein>
<keyword evidence="3" id="KW-0436">Ligase</keyword>
<comment type="caution">
    <text evidence="12">The sequence shown here is derived from an EMBL/GenBank/DDBJ whole genome shotgun (WGS) entry which is preliminary data.</text>
</comment>
<dbReference type="SMART" id="SM00873">
    <property type="entry name" value="B3_4"/>
    <property type="match status" value="1"/>
</dbReference>
<dbReference type="GO" id="GO:0004826">
    <property type="term" value="F:phenylalanine-tRNA ligase activity"/>
    <property type="evidence" value="ECO:0007669"/>
    <property type="project" value="UniProtKB-EC"/>
</dbReference>
<dbReference type="PANTHER" id="PTHR10947:SF0">
    <property type="entry name" value="PHENYLALANINE--TRNA LIGASE BETA SUBUNIT"/>
    <property type="match status" value="1"/>
</dbReference>
<evidence type="ECO:0000256" key="9">
    <source>
        <dbReference type="ARBA" id="ARBA00023146"/>
    </source>
</evidence>
<dbReference type="GO" id="GO:0000287">
    <property type="term" value="F:magnesium ion binding"/>
    <property type="evidence" value="ECO:0007669"/>
    <property type="project" value="InterPro"/>
</dbReference>
<dbReference type="InterPro" id="IPR009061">
    <property type="entry name" value="DNA-bd_dom_put_sf"/>
</dbReference>
<dbReference type="AlphaFoldDB" id="A0A1F6FHG8"/>
<evidence type="ECO:0000256" key="4">
    <source>
        <dbReference type="ARBA" id="ARBA00022723"/>
    </source>
</evidence>
<dbReference type="Gene3D" id="3.30.930.10">
    <property type="entry name" value="Bira Bifunctional Protein, Domain 2"/>
    <property type="match status" value="1"/>
</dbReference>
<dbReference type="Proteomes" id="UP000177325">
    <property type="component" value="Unassembled WGS sequence"/>
</dbReference>
<dbReference type="InterPro" id="IPR041616">
    <property type="entry name" value="PheRS_beta_core"/>
</dbReference>
<reference evidence="12 13" key="1">
    <citation type="journal article" date="2016" name="Nat. Commun.">
        <title>Thousands of microbial genomes shed light on interconnected biogeochemical processes in an aquifer system.</title>
        <authorList>
            <person name="Anantharaman K."/>
            <person name="Brown C.T."/>
            <person name="Hug L.A."/>
            <person name="Sharon I."/>
            <person name="Castelle C.J."/>
            <person name="Probst A.J."/>
            <person name="Thomas B.C."/>
            <person name="Singh A."/>
            <person name="Wilkins M.J."/>
            <person name="Karaoz U."/>
            <person name="Brodie E.L."/>
            <person name="Williams K.H."/>
            <person name="Hubbard S.S."/>
            <person name="Banfield J.F."/>
        </authorList>
    </citation>
    <scope>NUCLEOTIDE SEQUENCE [LARGE SCALE GENOMIC DNA]</scope>
</reference>
<dbReference type="PANTHER" id="PTHR10947">
    <property type="entry name" value="PHENYLALANYL-TRNA SYNTHETASE BETA CHAIN AND LEUCINE-RICH REPEAT-CONTAINING PROTEIN 47"/>
    <property type="match status" value="1"/>
</dbReference>
<dbReference type="SUPFAM" id="SSF56037">
    <property type="entry name" value="PheT/TilS domain"/>
    <property type="match status" value="1"/>
</dbReference>
<dbReference type="Gene3D" id="3.50.40.10">
    <property type="entry name" value="Phenylalanyl-trna Synthetase, Chain B, domain 3"/>
    <property type="match status" value="1"/>
</dbReference>
<dbReference type="Pfam" id="PF03483">
    <property type="entry name" value="B3_4"/>
    <property type="match status" value="1"/>
</dbReference>
<sequence>MKFSYNWLGSLLEKPLPPAVELGDLITFHSAEIEELIDVAGDTVLDVKVLPDKSAWLMSHLGMAKEIAVITKNTLKTDPFSNPVTIPTDERIKVSLNSVTCDFYSAALITGVKVGPSPDWLKDRLVALGQRSINNIVDATNYVMFELGQPLHAFDADKLSHADGRHHIVVRDAKPGEKITTLTGEEYTLNPSDALIVDGGNDIPVGIAGVKGGAVAAVDAGTTNILLESAHFDRFAVRKTAKILKLQTDASKRYENGICRAIAPIALTRVIELILEVAGGVTEVITSVGDVSVERQPVTVTLNEINSLLGVSLTMSDVEDILSRFAYTYTTAGGSVTVTPPFERDDLVIAEDVVEEIGRIYGLGHIVSIPPTVGAVAEINVRHYYSEKIRETLMALGFSEVYTSSFRAKDVVKLENALATDKGYLRSSLVENLREVRTANIPHRDLLGLQAVKIFEIGTVFGVESEEFRVGVAVQTGTSYKAKVDDPLLEEVLTALATVLGVTPELISKAEGIAEFSLDALLPQLPAVTAYEPQAQLPKITYRPFSLYPAVSRDIAMWVPEAVTTQSVEEILAAEAGPLCVRLTHVDTFSKDGKTSLAFRLVFQSFDKTLTDEEVQGYMDTLYKTVANQGWEAR</sequence>
<feature type="domain" description="B5" evidence="11">
    <location>
        <begin position="293"/>
        <end position="368"/>
    </location>
</feature>
<dbReference type="Pfam" id="PF03147">
    <property type="entry name" value="FDX-ACB"/>
    <property type="match status" value="1"/>
</dbReference>
<dbReference type="InterPro" id="IPR045864">
    <property type="entry name" value="aa-tRNA-synth_II/BPL/LPL"/>
</dbReference>
<comment type="cofactor">
    <cofactor evidence="1">
        <name>Mg(2+)</name>
        <dbReference type="ChEBI" id="CHEBI:18420"/>
    </cofactor>
</comment>
<feature type="domain" description="FDX-ACB" evidence="10">
    <location>
        <begin position="546"/>
        <end position="634"/>
    </location>
</feature>
<evidence type="ECO:0000313" key="12">
    <source>
        <dbReference type="EMBL" id="OGG85301.1"/>
    </source>
</evidence>
<dbReference type="Pfam" id="PF03484">
    <property type="entry name" value="B5"/>
    <property type="match status" value="1"/>
</dbReference>
<dbReference type="SUPFAM" id="SSF54991">
    <property type="entry name" value="Anticodon-binding domain of PheRS"/>
    <property type="match status" value="1"/>
</dbReference>
<dbReference type="Gene3D" id="3.30.70.380">
    <property type="entry name" value="Ferrodoxin-fold anticodon-binding domain"/>
    <property type="match status" value="1"/>
</dbReference>
<dbReference type="EC" id="6.1.1.20" evidence="2"/>
<dbReference type="SMART" id="SM00874">
    <property type="entry name" value="B5"/>
    <property type="match status" value="1"/>
</dbReference>
<evidence type="ECO:0000313" key="13">
    <source>
        <dbReference type="Proteomes" id="UP000177325"/>
    </source>
</evidence>
<dbReference type="InterPro" id="IPR005147">
    <property type="entry name" value="tRNA_synthase_B5-dom"/>
</dbReference>
<keyword evidence="6" id="KW-0067">ATP-binding</keyword>
<gene>
    <name evidence="12" type="ORF">A3G90_04585</name>
</gene>
<dbReference type="SUPFAM" id="SSF46955">
    <property type="entry name" value="Putative DNA-binding domain"/>
    <property type="match status" value="2"/>
</dbReference>
<dbReference type="InterPro" id="IPR036690">
    <property type="entry name" value="Fdx_antiC-bd_sf"/>
</dbReference>
<dbReference type="GO" id="GO:0006432">
    <property type="term" value="P:phenylalanyl-tRNA aminoacylation"/>
    <property type="evidence" value="ECO:0007669"/>
    <property type="project" value="InterPro"/>
</dbReference>
<dbReference type="PROSITE" id="PS51447">
    <property type="entry name" value="FDX_ACB"/>
    <property type="match status" value="1"/>
</dbReference>
<dbReference type="SUPFAM" id="SSF55681">
    <property type="entry name" value="Class II aaRS and biotin synthetases"/>
    <property type="match status" value="1"/>
</dbReference>
<proteinExistence type="predicted"/>
<evidence type="ECO:0000256" key="6">
    <source>
        <dbReference type="ARBA" id="ARBA00022840"/>
    </source>
</evidence>
<dbReference type="GO" id="GO:0009328">
    <property type="term" value="C:phenylalanine-tRNA ligase complex"/>
    <property type="evidence" value="ECO:0007669"/>
    <property type="project" value="TreeGrafter"/>
</dbReference>
<evidence type="ECO:0000256" key="7">
    <source>
        <dbReference type="ARBA" id="ARBA00022842"/>
    </source>
</evidence>
<name>A0A1F6FHG8_9BACT</name>
<dbReference type="EMBL" id="MFMM01000001">
    <property type="protein sequence ID" value="OGG85301.1"/>
    <property type="molecule type" value="Genomic_DNA"/>
</dbReference>
<evidence type="ECO:0000256" key="3">
    <source>
        <dbReference type="ARBA" id="ARBA00022598"/>
    </source>
</evidence>
<evidence type="ECO:0000256" key="2">
    <source>
        <dbReference type="ARBA" id="ARBA00012814"/>
    </source>
</evidence>
<evidence type="ECO:0000259" key="11">
    <source>
        <dbReference type="PROSITE" id="PS51483"/>
    </source>
</evidence>
<dbReference type="InterPro" id="IPR005121">
    <property type="entry name" value="Fdx_antiC-bd"/>
</dbReference>
<dbReference type="Gene3D" id="3.30.56.10">
    <property type="match status" value="2"/>
</dbReference>
<dbReference type="SMART" id="SM00896">
    <property type="entry name" value="FDX-ACB"/>
    <property type="match status" value="1"/>
</dbReference>
<evidence type="ECO:0000256" key="1">
    <source>
        <dbReference type="ARBA" id="ARBA00001946"/>
    </source>
</evidence>
<keyword evidence="8" id="KW-0648">Protein biosynthesis</keyword>
<dbReference type="InterPro" id="IPR045060">
    <property type="entry name" value="Phe-tRNA-ligase_IIc_bsu"/>
</dbReference>
<keyword evidence="7" id="KW-0460">Magnesium</keyword>
<evidence type="ECO:0000259" key="10">
    <source>
        <dbReference type="PROSITE" id="PS51447"/>
    </source>
</evidence>
<accession>A0A1F6FHG8</accession>
<organism evidence="12 13">
    <name type="scientific">Candidatus Kaiserbacteria bacterium RIFCSPLOWO2_12_FULL_45_26</name>
    <dbReference type="NCBI Taxonomy" id="1798525"/>
    <lineage>
        <taxon>Bacteria</taxon>
        <taxon>Candidatus Kaiseribacteriota</taxon>
    </lineage>
</organism>
<keyword evidence="4" id="KW-0479">Metal-binding</keyword>
<dbReference type="GO" id="GO:0003723">
    <property type="term" value="F:RNA binding"/>
    <property type="evidence" value="ECO:0007669"/>
    <property type="project" value="InterPro"/>
</dbReference>
<dbReference type="Pfam" id="PF17759">
    <property type="entry name" value="tRNA_synthFbeta"/>
    <property type="match status" value="1"/>
</dbReference>